<keyword evidence="1" id="KW-0812">Transmembrane</keyword>
<accession>A0A1F8CME8</accession>
<evidence type="ECO:0000313" key="3">
    <source>
        <dbReference type="Proteomes" id="UP000178430"/>
    </source>
</evidence>
<reference evidence="2 3" key="1">
    <citation type="journal article" date="2016" name="Nat. Commun.">
        <title>Thousands of microbial genomes shed light on interconnected biogeochemical processes in an aquifer system.</title>
        <authorList>
            <person name="Anantharaman K."/>
            <person name="Brown C.T."/>
            <person name="Hug L.A."/>
            <person name="Sharon I."/>
            <person name="Castelle C.J."/>
            <person name="Probst A.J."/>
            <person name="Thomas B.C."/>
            <person name="Singh A."/>
            <person name="Wilkins M.J."/>
            <person name="Karaoz U."/>
            <person name="Brodie E.L."/>
            <person name="Williams K.H."/>
            <person name="Hubbard S.S."/>
            <person name="Banfield J.F."/>
        </authorList>
    </citation>
    <scope>NUCLEOTIDE SEQUENCE [LARGE SCALE GENOMIC DNA]</scope>
</reference>
<keyword evidence="1" id="KW-0472">Membrane</keyword>
<feature type="transmembrane region" description="Helical" evidence="1">
    <location>
        <begin position="45"/>
        <end position="68"/>
    </location>
</feature>
<dbReference type="AlphaFoldDB" id="A0A1F8CME8"/>
<evidence type="ECO:0000256" key="1">
    <source>
        <dbReference type="SAM" id="Phobius"/>
    </source>
</evidence>
<proteinExistence type="predicted"/>
<keyword evidence="1" id="KW-1133">Transmembrane helix</keyword>
<feature type="transmembrane region" description="Helical" evidence="1">
    <location>
        <begin position="75"/>
        <end position="93"/>
    </location>
</feature>
<dbReference type="Proteomes" id="UP000178430">
    <property type="component" value="Unassembled WGS sequence"/>
</dbReference>
<evidence type="ECO:0000313" key="2">
    <source>
        <dbReference type="EMBL" id="OGM77452.1"/>
    </source>
</evidence>
<sequence length="94" mass="10677">MRSGFLKRHKNTAFLWYGRLAFNSFAIDSLFGFEQDQWVGNHGLVLATLAVALYMASIETPGVFLVGYAFDPKSIVVQIMLHLLFNFLLIVNTY</sequence>
<organism evidence="2 3">
    <name type="scientific">Candidatus Woesebacteria bacterium RIFOXYA1_FULL_48_16</name>
    <dbReference type="NCBI Taxonomy" id="1802535"/>
    <lineage>
        <taxon>Bacteria</taxon>
        <taxon>Candidatus Woeseibacteriota</taxon>
    </lineage>
</organism>
<gene>
    <name evidence="2" type="ORF">A2197_03040</name>
</gene>
<dbReference type="EMBL" id="MGHV01000054">
    <property type="protein sequence ID" value="OGM77452.1"/>
    <property type="molecule type" value="Genomic_DNA"/>
</dbReference>
<protein>
    <submittedName>
        <fullName evidence="2">Uncharacterized protein</fullName>
    </submittedName>
</protein>
<name>A0A1F8CME8_9BACT</name>
<comment type="caution">
    <text evidence="2">The sequence shown here is derived from an EMBL/GenBank/DDBJ whole genome shotgun (WGS) entry which is preliminary data.</text>
</comment>